<evidence type="ECO:0000313" key="1">
    <source>
        <dbReference type="EMBL" id="QNL45399.1"/>
    </source>
</evidence>
<dbReference type="AlphaFoldDB" id="A0A7G9B768"/>
<name>A0A7G9B768_9FIRM</name>
<dbReference type="RefSeq" id="WP_187333852.1">
    <property type="nucleotide sequence ID" value="NZ_CP060490.1"/>
</dbReference>
<evidence type="ECO:0000313" key="2">
    <source>
        <dbReference type="Proteomes" id="UP000515960"/>
    </source>
</evidence>
<accession>A0A7G9B768</accession>
<proteinExistence type="predicted"/>
<sequence length="184" mass="20709">MKGFRRDNLLFSLCGLNCGLCPMQLGGYCPGCGGGEGNQPCAIARCTLARGGVEYCFECGSFPCERYEGIDQFDSFITHRNRRRNMEQASEMGMEAYCAQQREKAAALQELLSRYNDGRRKTLFCTAVNLLELEDVRAIAEELRVMPGQREMPIREKAAHAASLLQDAARKRNIDLKLRKKKKS</sequence>
<protein>
    <submittedName>
        <fullName evidence="1">DUF3795 domain-containing protein</fullName>
    </submittedName>
</protein>
<dbReference type="KEGG" id="ohi:H8790_05115"/>
<keyword evidence="2" id="KW-1185">Reference proteome</keyword>
<gene>
    <name evidence="1" type="ORF">H8790_05115</name>
</gene>
<organism evidence="1 2">
    <name type="scientific">Oscillibacter hominis</name>
    <dbReference type="NCBI Taxonomy" id="2763056"/>
    <lineage>
        <taxon>Bacteria</taxon>
        <taxon>Bacillati</taxon>
        <taxon>Bacillota</taxon>
        <taxon>Clostridia</taxon>
        <taxon>Eubacteriales</taxon>
        <taxon>Oscillospiraceae</taxon>
        <taxon>Oscillibacter</taxon>
    </lineage>
</organism>
<dbReference type="EMBL" id="CP060490">
    <property type="protein sequence ID" value="QNL45399.1"/>
    <property type="molecule type" value="Genomic_DNA"/>
</dbReference>
<dbReference type="Proteomes" id="UP000515960">
    <property type="component" value="Chromosome"/>
</dbReference>
<reference evidence="1 2" key="1">
    <citation type="submission" date="2020-08" db="EMBL/GenBank/DDBJ databases">
        <authorList>
            <person name="Liu C."/>
            <person name="Sun Q."/>
        </authorList>
    </citation>
    <scope>NUCLEOTIDE SEQUENCE [LARGE SCALE GENOMIC DNA]</scope>
    <source>
        <strain evidence="1 2">NSJ-62</strain>
    </source>
</reference>